<name>A0A835IN93_9MAGN</name>
<proteinExistence type="predicted"/>
<accession>A0A835IN93</accession>
<organism evidence="1 2">
    <name type="scientific">Coptis chinensis</name>
    <dbReference type="NCBI Taxonomy" id="261450"/>
    <lineage>
        <taxon>Eukaryota</taxon>
        <taxon>Viridiplantae</taxon>
        <taxon>Streptophyta</taxon>
        <taxon>Embryophyta</taxon>
        <taxon>Tracheophyta</taxon>
        <taxon>Spermatophyta</taxon>
        <taxon>Magnoliopsida</taxon>
        <taxon>Ranunculales</taxon>
        <taxon>Ranunculaceae</taxon>
        <taxon>Coptidoideae</taxon>
        <taxon>Coptis</taxon>
    </lineage>
</organism>
<evidence type="ECO:0000313" key="1">
    <source>
        <dbReference type="EMBL" id="KAF9620324.1"/>
    </source>
</evidence>
<protein>
    <recommendedName>
        <fullName evidence="3">Amidase domain-containing protein</fullName>
    </recommendedName>
</protein>
<dbReference type="OrthoDB" id="1909330at2759"/>
<dbReference type="AlphaFoldDB" id="A0A835IN93"/>
<reference evidence="1 2" key="1">
    <citation type="submission" date="2020-10" db="EMBL/GenBank/DDBJ databases">
        <title>The Coptis chinensis genome and diversification of protoberbering-type alkaloids.</title>
        <authorList>
            <person name="Wang B."/>
            <person name="Shu S."/>
            <person name="Song C."/>
            <person name="Liu Y."/>
        </authorList>
    </citation>
    <scope>NUCLEOTIDE SEQUENCE [LARGE SCALE GENOMIC DNA]</scope>
    <source>
        <strain evidence="1">HL-2020</strain>
        <tissue evidence="1">Leaf</tissue>
    </source>
</reference>
<sequence>MCCGVCHRIPELHEMRTSHIVAIGSEAKQCVHWPLIIRLDYIATARLRRRIMHYHMEIFKEVDILVTPTIGLLEKTLEFKDMKDLDSFTIGVNGLTIDFEFSKNDREKYYELYCTQDTFLHDNIKLAAGAICETIDFVDAIKASKLSTPQEDFAAWEKTLGVLDVNYLRPERMDLAKGKGVVVKNKFQ</sequence>
<dbReference type="EMBL" id="JADFTS010000002">
    <property type="protein sequence ID" value="KAF9620324.1"/>
    <property type="molecule type" value="Genomic_DNA"/>
</dbReference>
<comment type="caution">
    <text evidence="1">The sequence shown here is derived from an EMBL/GenBank/DDBJ whole genome shotgun (WGS) entry which is preliminary data.</text>
</comment>
<keyword evidence="2" id="KW-1185">Reference proteome</keyword>
<evidence type="ECO:0008006" key="3">
    <source>
        <dbReference type="Google" id="ProtNLM"/>
    </source>
</evidence>
<dbReference type="Proteomes" id="UP000631114">
    <property type="component" value="Unassembled WGS sequence"/>
</dbReference>
<gene>
    <name evidence="1" type="ORF">IFM89_011059</name>
</gene>
<evidence type="ECO:0000313" key="2">
    <source>
        <dbReference type="Proteomes" id="UP000631114"/>
    </source>
</evidence>